<organism evidence="2 3">
    <name type="scientific">Trichosporon asahii var. asahii (strain ATCC 90039 / CBS 2479 / JCM 2466 / KCTC 7840 / NBRC 103889/ NCYC 2677 / UAMH 7654)</name>
    <name type="common">Yeast</name>
    <dbReference type="NCBI Taxonomy" id="1186058"/>
    <lineage>
        <taxon>Eukaryota</taxon>
        <taxon>Fungi</taxon>
        <taxon>Dikarya</taxon>
        <taxon>Basidiomycota</taxon>
        <taxon>Agaricomycotina</taxon>
        <taxon>Tremellomycetes</taxon>
        <taxon>Trichosporonales</taxon>
        <taxon>Trichosporonaceae</taxon>
        <taxon>Trichosporon</taxon>
    </lineage>
</organism>
<evidence type="ECO:0000313" key="2">
    <source>
        <dbReference type="EMBL" id="EJT53178.1"/>
    </source>
</evidence>
<dbReference type="AlphaFoldDB" id="J8QHR4"/>
<dbReference type="VEuPathDB" id="FungiDB:A1Q1_07853"/>
<proteinExistence type="predicted"/>
<comment type="caution">
    <text evidence="2">The sequence shown here is derived from an EMBL/GenBank/DDBJ whole genome shotgun (WGS) entry which is preliminary data.</text>
</comment>
<sequence>MKLFAVLPLLAAAVSAQFVNLNARGDVNVKTIDNKVTSKGLCSGNAQGEFSYSPETEKEKLTFKIELVSKENPVKLVAHYKNEATGEHTEATIDSANPSNTVGGEAVKGQKVVVTVKPEGASNDACEYSVSLDAKAEAQPTPSATQECPTYSVSPTTVVETATSTVTVPGAQPTGEVCLCDCDVEGAKPLPKIEL</sequence>
<keyword evidence="1" id="KW-0732">Signal</keyword>
<feature type="signal peptide" evidence="1">
    <location>
        <begin position="1"/>
        <end position="16"/>
    </location>
</feature>
<dbReference type="HOGENOM" id="CLU_1397224_0_0_1"/>
<dbReference type="GeneID" id="25991365"/>
<dbReference type="EMBL" id="ALBS01000007">
    <property type="protein sequence ID" value="EJT53178.1"/>
    <property type="molecule type" value="Genomic_DNA"/>
</dbReference>
<reference evidence="2 3" key="1">
    <citation type="journal article" date="2012" name="Eukaryot. Cell">
        <title>Draft genome sequence of CBS 2479, the standard type strain of Trichosporon asahii.</title>
        <authorList>
            <person name="Yang R.Y."/>
            <person name="Li H.T."/>
            <person name="Zhu H."/>
            <person name="Zhou G.P."/>
            <person name="Wang M."/>
            <person name="Wang L."/>
        </authorList>
    </citation>
    <scope>NUCLEOTIDE SEQUENCE [LARGE SCALE GENOMIC DNA]</scope>
    <source>
        <strain evidence="3">ATCC 90039 / CBS 2479 / JCM 2466 / KCTC 7840 / NCYC 2677 / UAMH 7654</strain>
    </source>
</reference>
<gene>
    <name evidence="2" type="ORF">A1Q1_07853</name>
</gene>
<dbReference type="RefSeq" id="XP_014184274.1">
    <property type="nucleotide sequence ID" value="XM_014328799.1"/>
</dbReference>
<dbReference type="Proteomes" id="UP000002748">
    <property type="component" value="Unassembled WGS sequence"/>
</dbReference>
<feature type="chain" id="PRO_5003813219" evidence="1">
    <location>
        <begin position="17"/>
        <end position="195"/>
    </location>
</feature>
<evidence type="ECO:0000256" key="1">
    <source>
        <dbReference type="SAM" id="SignalP"/>
    </source>
</evidence>
<accession>J8QHR4</accession>
<evidence type="ECO:0000313" key="3">
    <source>
        <dbReference type="Proteomes" id="UP000002748"/>
    </source>
</evidence>
<protein>
    <submittedName>
        <fullName evidence="2">Uncharacterized protein</fullName>
    </submittedName>
</protein>
<name>J8QHR4_TRIAS</name>
<dbReference type="KEGG" id="tasa:A1Q1_07853"/>